<comment type="catalytic activity">
    <reaction evidence="1">
        <text>a monocarboxylic acid amide + H2O = a monocarboxylate + NH4(+)</text>
        <dbReference type="Rhea" id="RHEA:12020"/>
        <dbReference type="ChEBI" id="CHEBI:15377"/>
        <dbReference type="ChEBI" id="CHEBI:28938"/>
        <dbReference type="ChEBI" id="CHEBI:35757"/>
        <dbReference type="ChEBI" id="CHEBI:83628"/>
        <dbReference type="EC" id="3.5.1.4"/>
    </reaction>
</comment>
<dbReference type="PANTHER" id="PTHR46072">
    <property type="entry name" value="AMIDASE-RELATED-RELATED"/>
    <property type="match status" value="1"/>
</dbReference>
<gene>
    <name evidence="7" type="ORF">OGAPHI_001190</name>
</gene>
<keyword evidence="4" id="KW-0378">Hydrolase</keyword>
<dbReference type="PROSITE" id="PS00571">
    <property type="entry name" value="AMIDASES"/>
    <property type="match status" value="1"/>
</dbReference>
<evidence type="ECO:0000256" key="5">
    <source>
        <dbReference type="PIRSR" id="PIRSR001221-1"/>
    </source>
</evidence>
<feature type="active site" description="Acyl-ester intermediate" evidence="5">
    <location>
        <position position="247"/>
    </location>
</feature>
<dbReference type="Pfam" id="PF01425">
    <property type="entry name" value="Amidase"/>
    <property type="match status" value="1"/>
</dbReference>
<accession>A0A9P8PFM7</accession>
<evidence type="ECO:0000259" key="6">
    <source>
        <dbReference type="Pfam" id="PF01425"/>
    </source>
</evidence>
<evidence type="ECO:0000256" key="3">
    <source>
        <dbReference type="ARBA" id="ARBA00012922"/>
    </source>
</evidence>
<reference evidence="7" key="2">
    <citation type="submission" date="2021-01" db="EMBL/GenBank/DDBJ databases">
        <authorList>
            <person name="Schikora-Tamarit M.A."/>
        </authorList>
    </citation>
    <scope>NUCLEOTIDE SEQUENCE</scope>
    <source>
        <strain evidence="7">CBS6075</strain>
    </source>
</reference>
<keyword evidence="8" id="KW-1185">Reference proteome</keyword>
<dbReference type="AlphaFoldDB" id="A0A9P8PFM7"/>
<comment type="similarity">
    <text evidence="2">Belongs to the amidase family.</text>
</comment>
<proteinExistence type="inferred from homology"/>
<dbReference type="OrthoDB" id="6428749at2759"/>
<feature type="active site" description="Charge relay system" evidence="5">
    <location>
        <position position="223"/>
    </location>
</feature>
<dbReference type="PIRSF" id="PIRSF001221">
    <property type="entry name" value="Amidase_fungi"/>
    <property type="match status" value="1"/>
</dbReference>
<dbReference type="Gene3D" id="3.90.1300.10">
    <property type="entry name" value="Amidase signature (AS) domain"/>
    <property type="match status" value="1"/>
</dbReference>
<organism evidence="7 8">
    <name type="scientific">Ogataea philodendri</name>
    <dbReference type="NCBI Taxonomy" id="1378263"/>
    <lineage>
        <taxon>Eukaryota</taxon>
        <taxon>Fungi</taxon>
        <taxon>Dikarya</taxon>
        <taxon>Ascomycota</taxon>
        <taxon>Saccharomycotina</taxon>
        <taxon>Pichiomycetes</taxon>
        <taxon>Pichiales</taxon>
        <taxon>Pichiaceae</taxon>
        <taxon>Ogataea</taxon>
    </lineage>
</organism>
<evidence type="ECO:0000256" key="4">
    <source>
        <dbReference type="ARBA" id="ARBA00022801"/>
    </source>
</evidence>
<name>A0A9P8PFM7_9ASCO</name>
<evidence type="ECO:0000256" key="2">
    <source>
        <dbReference type="ARBA" id="ARBA00009199"/>
    </source>
</evidence>
<dbReference type="EC" id="3.5.1.4" evidence="3"/>
<dbReference type="InterPro" id="IPR023631">
    <property type="entry name" value="Amidase_dom"/>
</dbReference>
<dbReference type="Proteomes" id="UP000769157">
    <property type="component" value="Unassembled WGS sequence"/>
</dbReference>
<evidence type="ECO:0000313" key="8">
    <source>
        <dbReference type="Proteomes" id="UP000769157"/>
    </source>
</evidence>
<sequence>MNLTLYGPYTNDTENPALFETFKPKIEAYNKKLADNILDEYKLPEDLIPTELGLDVTPIAKKFLSKEEFAITETTATKLASEIASGKLTAVEVFKAFAKRATACHQLVNCAMELFIDEGLERAKELDEYYQKTGKTVGPLHGLPISIKEHYAYKDKVTHAGYVGLIENVTTEWSHSAKLLLDAGAVFYIRTTEPQSLMHLCSRNNITGVCRNPFNTNLTSGGSSSGEGAITAFKGSAFGLGSDGGGSIRAPAAFCGVWGIRCTGGRSPLLGMMTAHSSGQNDGFPVVAGPLANSPEDLELGLKVLLNQPWKDDSSLLPMPWKDVPLPKVSDLTIAICYDDGVVKPTPPMIRGLKYAAKQLEAAGAKVIEWDALNVLEVVQAVHHVYNADKNAAQKKELAASGEPIVPLTYNCLEFGCGDNGISLVDSWKIAQFRDEQRNLYLKTMNDKGVDFILMPTYCNVAPKPDTCHYWGYTCMWNFLDFPGVIFPSGLRADPAVDVPDFSEPRSEIEKYEHDLYNTAPEDFKGAPICLQLIGRRWFCEDTLKAAEAISGVL</sequence>
<dbReference type="RefSeq" id="XP_046064100.1">
    <property type="nucleotide sequence ID" value="XM_046201925.1"/>
</dbReference>
<dbReference type="PANTHER" id="PTHR46072:SF4">
    <property type="entry name" value="AMIDASE C550.07-RELATED"/>
    <property type="match status" value="1"/>
</dbReference>
<dbReference type="InterPro" id="IPR020556">
    <property type="entry name" value="Amidase_CS"/>
</dbReference>
<feature type="domain" description="Amidase" evidence="6">
    <location>
        <begin position="92"/>
        <end position="538"/>
    </location>
</feature>
<feature type="active site" description="Charge relay system" evidence="5">
    <location>
        <position position="148"/>
    </location>
</feature>
<evidence type="ECO:0000313" key="7">
    <source>
        <dbReference type="EMBL" id="KAH3670675.1"/>
    </source>
</evidence>
<dbReference type="GeneID" id="70233158"/>
<dbReference type="SUPFAM" id="SSF75304">
    <property type="entry name" value="Amidase signature (AS) enzymes"/>
    <property type="match status" value="1"/>
</dbReference>
<evidence type="ECO:0000256" key="1">
    <source>
        <dbReference type="ARBA" id="ARBA00001311"/>
    </source>
</evidence>
<dbReference type="InterPro" id="IPR036928">
    <property type="entry name" value="AS_sf"/>
</dbReference>
<comment type="caution">
    <text evidence="7">The sequence shown here is derived from an EMBL/GenBank/DDBJ whole genome shotgun (WGS) entry which is preliminary data.</text>
</comment>
<reference evidence="7" key="1">
    <citation type="journal article" date="2021" name="Open Biol.">
        <title>Shared evolutionary footprints suggest mitochondrial oxidative damage underlies multiple complex I losses in fungi.</title>
        <authorList>
            <person name="Schikora-Tamarit M.A."/>
            <person name="Marcet-Houben M."/>
            <person name="Nosek J."/>
            <person name="Gabaldon T."/>
        </authorList>
    </citation>
    <scope>NUCLEOTIDE SEQUENCE</scope>
    <source>
        <strain evidence="7">CBS6075</strain>
    </source>
</reference>
<dbReference type="EMBL" id="JAEUBE010000087">
    <property type="protein sequence ID" value="KAH3670675.1"/>
    <property type="molecule type" value="Genomic_DNA"/>
</dbReference>
<protein>
    <recommendedName>
        <fullName evidence="3">amidase</fullName>
        <ecNumber evidence="3">3.5.1.4</ecNumber>
    </recommendedName>
</protein>
<dbReference type="GO" id="GO:0004040">
    <property type="term" value="F:amidase activity"/>
    <property type="evidence" value="ECO:0007669"/>
    <property type="project" value="UniProtKB-EC"/>
</dbReference>